<dbReference type="PROSITE" id="PS50293">
    <property type="entry name" value="TPR_REGION"/>
    <property type="match status" value="1"/>
</dbReference>
<evidence type="ECO:0000256" key="8">
    <source>
        <dbReference type="SAM" id="Phobius"/>
    </source>
</evidence>
<reference evidence="10 11" key="1">
    <citation type="submission" date="2023-05" db="EMBL/GenBank/DDBJ databases">
        <title>Comparative genomics reveals the evidence of polycyclic aromatic hydrocarbons degradation in moderately halophilic genus Pontibacillus.</title>
        <authorList>
            <person name="Yang H."/>
            <person name="Qian Z."/>
        </authorList>
    </citation>
    <scope>NUCLEOTIDE SEQUENCE [LARGE SCALE GENOMIC DNA]</scope>
    <source>
        <strain evidence="11">HN14</strain>
    </source>
</reference>
<accession>A0ABY8UWZ4</accession>
<dbReference type="PANTHER" id="PTHR43731:SF14">
    <property type="entry name" value="PRESENILIN-ASSOCIATED RHOMBOID-LIKE PROTEIN, MITOCHONDRIAL"/>
    <property type="match status" value="1"/>
</dbReference>
<dbReference type="InterPro" id="IPR035952">
    <property type="entry name" value="Rhomboid-like_sf"/>
</dbReference>
<dbReference type="Proteomes" id="UP001236652">
    <property type="component" value="Chromosome"/>
</dbReference>
<dbReference type="InterPro" id="IPR019734">
    <property type="entry name" value="TPR_rpt"/>
</dbReference>
<feature type="transmembrane region" description="Helical" evidence="8">
    <location>
        <begin position="367"/>
        <end position="388"/>
    </location>
</feature>
<evidence type="ECO:0000313" key="10">
    <source>
        <dbReference type="EMBL" id="WIF96940.1"/>
    </source>
</evidence>
<dbReference type="PROSITE" id="PS50005">
    <property type="entry name" value="TPR"/>
    <property type="match status" value="1"/>
</dbReference>
<dbReference type="InterPro" id="IPR022764">
    <property type="entry name" value="Peptidase_S54_rhomboid_dom"/>
</dbReference>
<evidence type="ECO:0000256" key="4">
    <source>
        <dbReference type="ARBA" id="ARBA00022801"/>
    </source>
</evidence>
<proteinExistence type="inferred from homology"/>
<dbReference type="GO" id="GO:0008233">
    <property type="term" value="F:peptidase activity"/>
    <property type="evidence" value="ECO:0007669"/>
    <property type="project" value="UniProtKB-KW"/>
</dbReference>
<keyword evidence="5 8" id="KW-1133">Transmembrane helix</keyword>
<evidence type="ECO:0000256" key="7">
    <source>
        <dbReference type="PROSITE-ProRule" id="PRU00339"/>
    </source>
</evidence>
<keyword evidence="10" id="KW-0645">Protease</keyword>
<dbReference type="PANTHER" id="PTHR43731">
    <property type="entry name" value="RHOMBOID PROTEASE"/>
    <property type="match status" value="1"/>
</dbReference>
<dbReference type="Gene3D" id="1.20.1540.10">
    <property type="entry name" value="Rhomboid-like"/>
    <property type="match status" value="1"/>
</dbReference>
<sequence>MYLEDIYYFWKMTYTFISRYEYEVIHIDHERREVWLEQTKGTITKIIRLKQQTFDWSNHLKRDQDDVAEKVKRLSKSLVGRDIRVHLVYISQFPPVDEWEQKPIHINNGRKSVRIMTYFVPQHDRERHLGEVYEALYIKDPPFSPESEEEMESNVPQLRRAVDQAIEQNIKSQQAVLSRGKPIFTYLLIALNVIMYFVLEINGGSQDTNTLIKYGAKFNPFILDGEWWRIASSMFLHIGIFHILLNMLALYYLGNAVERMFGSARFLVIYFVSGIVGGLASFALSQNVAAGASGAIYGLFGALLFFGLIYKKLFFKTMGSNIIGILLINIVISFTIPQVDIGAHLGGLVGGFLASSLVHFPKKRNLLTQTASFIGVLVTGGLLFYAGMQTNETYEPHTEIVLASYYQQEGSFQDAYEVADEAIEEHGNKDSILYFIRSYGHIQQDRTDQALTDLKRSVELNDQNDPAWYNLAVLYARQGERDLAIEAVQKAIDINPEAEDYKDLLNQLEASG</sequence>
<comment type="similarity">
    <text evidence="2">Belongs to the peptidase S54 family.</text>
</comment>
<dbReference type="RefSeq" id="WP_231417202.1">
    <property type="nucleotide sequence ID" value="NZ_CP126446.1"/>
</dbReference>
<comment type="subcellular location">
    <subcellularLocation>
        <location evidence="1">Membrane</location>
        <topology evidence="1">Multi-pass membrane protein</topology>
    </subcellularLocation>
</comment>
<name>A0ABY8UWZ4_9BACI</name>
<evidence type="ECO:0000313" key="11">
    <source>
        <dbReference type="Proteomes" id="UP001236652"/>
    </source>
</evidence>
<dbReference type="SUPFAM" id="SSF48452">
    <property type="entry name" value="TPR-like"/>
    <property type="match status" value="1"/>
</dbReference>
<dbReference type="Gene3D" id="1.25.40.10">
    <property type="entry name" value="Tetratricopeptide repeat domain"/>
    <property type="match status" value="1"/>
</dbReference>
<keyword evidence="11" id="KW-1185">Reference proteome</keyword>
<dbReference type="Pfam" id="PF01694">
    <property type="entry name" value="Rhomboid"/>
    <property type="match status" value="1"/>
</dbReference>
<dbReference type="InterPro" id="IPR050925">
    <property type="entry name" value="Rhomboid_protease_S54"/>
</dbReference>
<evidence type="ECO:0000259" key="9">
    <source>
        <dbReference type="Pfam" id="PF01694"/>
    </source>
</evidence>
<feature type="transmembrane region" description="Helical" evidence="8">
    <location>
        <begin position="266"/>
        <end position="284"/>
    </location>
</feature>
<evidence type="ECO:0000256" key="6">
    <source>
        <dbReference type="ARBA" id="ARBA00023136"/>
    </source>
</evidence>
<dbReference type="SUPFAM" id="SSF144091">
    <property type="entry name" value="Rhomboid-like"/>
    <property type="match status" value="1"/>
</dbReference>
<dbReference type="SMART" id="SM00028">
    <property type="entry name" value="TPR"/>
    <property type="match status" value="3"/>
</dbReference>
<keyword evidence="3 8" id="KW-0812">Transmembrane</keyword>
<dbReference type="InterPro" id="IPR011990">
    <property type="entry name" value="TPR-like_helical_dom_sf"/>
</dbReference>
<keyword evidence="6 8" id="KW-0472">Membrane</keyword>
<evidence type="ECO:0000256" key="1">
    <source>
        <dbReference type="ARBA" id="ARBA00004141"/>
    </source>
</evidence>
<protein>
    <submittedName>
        <fullName evidence="10">Rhomboid family intramembrane serine protease</fullName>
    </submittedName>
</protein>
<keyword evidence="4" id="KW-0378">Hydrolase</keyword>
<evidence type="ECO:0000256" key="2">
    <source>
        <dbReference type="ARBA" id="ARBA00009045"/>
    </source>
</evidence>
<feature type="transmembrane region" description="Helical" evidence="8">
    <location>
        <begin position="234"/>
        <end position="254"/>
    </location>
</feature>
<gene>
    <name evidence="10" type="ORF">QNI29_14450</name>
</gene>
<feature type="transmembrane region" description="Helical" evidence="8">
    <location>
        <begin position="183"/>
        <end position="199"/>
    </location>
</feature>
<feature type="repeat" description="TPR" evidence="7">
    <location>
        <begin position="465"/>
        <end position="498"/>
    </location>
</feature>
<organism evidence="10 11">
    <name type="scientific">Pontibacillus chungwhensis</name>
    <dbReference type="NCBI Taxonomy" id="265426"/>
    <lineage>
        <taxon>Bacteria</taxon>
        <taxon>Bacillati</taxon>
        <taxon>Bacillota</taxon>
        <taxon>Bacilli</taxon>
        <taxon>Bacillales</taxon>
        <taxon>Bacillaceae</taxon>
        <taxon>Pontibacillus</taxon>
    </lineage>
</organism>
<feature type="transmembrane region" description="Helical" evidence="8">
    <location>
        <begin position="290"/>
        <end position="310"/>
    </location>
</feature>
<dbReference type="Pfam" id="PF14559">
    <property type="entry name" value="TPR_19"/>
    <property type="match status" value="1"/>
</dbReference>
<dbReference type="EMBL" id="CP126446">
    <property type="protein sequence ID" value="WIF96940.1"/>
    <property type="molecule type" value="Genomic_DNA"/>
</dbReference>
<evidence type="ECO:0000256" key="5">
    <source>
        <dbReference type="ARBA" id="ARBA00022989"/>
    </source>
</evidence>
<feature type="transmembrane region" description="Helical" evidence="8">
    <location>
        <begin position="317"/>
        <end position="336"/>
    </location>
</feature>
<dbReference type="GO" id="GO:0006508">
    <property type="term" value="P:proteolysis"/>
    <property type="evidence" value="ECO:0007669"/>
    <property type="project" value="UniProtKB-KW"/>
</dbReference>
<keyword evidence="7" id="KW-0802">TPR repeat</keyword>
<dbReference type="NCBIfam" id="NF047558">
    <property type="entry name" value="TPR_END_plus"/>
    <property type="match status" value="1"/>
</dbReference>
<evidence type="ECO:0000256" key="3">
    <source>
        <dbReference type="ARBA" id="ARBA00022692"/>
    </source>
</evidence>
<feature type="domain" description="Peptidase S54 rhomboid" evidence="9">
    <location>
        <begin position="225"/>
        <end position="358"/>
    </location>
</feature>